<keyword evidence="1" id="KW-1133">Transmembrane helix</keyword>
<sequence length="243" mass="26685">MSRIEKNQPVMEEVKEMKGELMDAAKRKPRRGWRTWVSLIVLFVLVVLIGMALWTVAATGLVTIPVISKLAYQTPSPTYVVREGIPFETLLQQQIAAETVRRAYAGDAAASNEFFISIPENTLTTELRDHLETSGQTFADQDGAQIVVLGESGIELFLPLRDNAQETALVVRLTLSVTEGMLRATAEDVRLGSWQMGSWLREGLINPALDGMLDASMRQIEGTASITSVRADNGSIIANIELP</sequence>
<evidence type="ECO:0000313" key="3">
    <source>
        <dbReference type="Proteomes" id="UP000176501"/>
    </source>
</evidence>
<proteinExistence type="predicted"/>
<dbReference type="Proteomes" id="UP000176501">
    <property type="component" value="Unassembled WGS sequence"/>
</dbReference>
<evidence type="ECO:0000313" key="2">
    <source>
        <dbReference type="EMBL" id="OGL98355.1"/>
    </source>
</evidence>
<keyword evidence="1" id="KW-0472">Membrane</keyword>
<dbReference type="EMBL" id="MGFE01000020">
    <property type="protein sequence ID" value="OGL98355.1"/>
    <property type="molecule type" value="Genomic_DNA"/>
</dbReference>
<reference evidence="2 3" key="1">
    <citation type="journal article" date="2016" name="Nat. Commun.">
        <title>Thousands of microbial genomes shed light on interconnected biogeochemical processes in an aquifer system.</title>
        <authorList>
            <person name="Anantharaman K."/>
            <person name="Brown C.T."/>
            <person name="Hug L.A."/>
            <person name="Sharon I."/>
            <person name="Castelle C.J."/>
            <person name="Probst A.J."/>
            <person name="Thomas B.C."/>
            <person name="Singh A."/>
            <person name="Wilkins M.J."/>
            <person name="Karaoz U."/>
            <person name="Brodie E.L."/>
            <person name="Williams K.H."/>
            <person name="Hubbard S.S."/>
            <person name="Banfield J.F."/>
        </authorList>
    </citation>
    <scope>NUCLEOTIDE SEQUENCE [LARGE SCALE GENOMIC DNA]</scope>
</reference>
<accession>A0A1F7W6A8</accession>
<organism evidence="2 3">
    <name type="scientific">Candidatus Uhrbacteria bacterium RIFOXYB2_FULL_57_15</name>
    <dbReference type="NCBI Taxonomy" id="1802422"/>
    <lineage>
        <taxon>Bacteria</taxon>
        <taxon>Candidatus Uhriibacteriota</taxon>
    </lineage>
</organism>
<keyword evidence="1" id="KW-0812">Transmembrane</keyword>
<comment type="caution">
    <text evidence="2">The sequence shown here is derived from an EMBL/GenBank/DDBJ whole genome shotgun (WGS) entry which is preliminary data.</text>
</comment>
<dbReference type="AlphaFoldDB" id="A0A1F7W6A8"/>
<protein>
    <submittedName>
        <fullName evidence="2">Uncharacterized protein</fullName>
    </submittedName>
</protein>
<gene>
    <name evidence="2" type="ORF">A2304_01510</name>
</gene>
<feature type="transmembrane region" description="Helical" evidence="1">
    <location>
        <begin position="36"/>
        <end position="57"/>
    </location>
</feature>
<name>A0A1F7W6A8_9BACT</name>
<evidence type="ECO:0000256" key="1">
    <source>
        <dbReference type="SAM" id="Phobius"/>
    </source>
</evidence>